<feature type="compositionally biased region" description="Basic and acidic residues" evidence="1">
    <location>
        <begin position="78"/>
        <end position="91"/>
    </location>
</feature>
<evidence type="ECO:0000313" key="2">
    <source>
        <dbReference type="EMBL" id="ELK15670.1"/>
    </source>
</evidence>
<proteinExistence type="predicted"/>
<feature type="region of interest" description="Disordered" evidence="1">
    <location>
        <begin position="1"/>
        <end position="49"/>
    </location>
</feature>
<accession>L5KWT9</accession>
<evidence type="ECO:0000313" key="3">
    <source>
        <dbReference type="Proteomes" id="UP000010552"/>
    </source>
</evidence>
<name>L5KWT9_PTEAL</name>
<sequence>MSGATVPERLGALDGVSGHNEGNESSNLRTPSSLEKSRKERDFMAVRQPSPACEFGSLDSIFGSGSGGGRASCDINSQDEKGAIIDQRARA</sequence>
<protein>
    <submittedName>
        <fullName evidence="2">Suppressor of cytokine signaling 6</fullName>
    </submittedName>
</protein>
<dbReference type="EMBL" id="KB030535">
    <property type="protein sequence ID" value="ELK15670.1"/>
    <property type="molecule type" value="Genomic_DNA"/>
</dbReference>
<gene>
    <name evidence="2" type="ORF">PAL_GLEAN10005729</name>
</gene>
<organism evidence="2 3">
    <name type="scientific">Pteropus alecto</name>
    <name type="common">Black flying fox</name>
    <dbReference type="NCBI Taxonomy" id="9402"/>
    <lineage>
        <taxon>Eukaryota</taxon>
        <taxon>Metazoa</taxon>
        <taxon>Chordata</taxon>
        <taxon>Craniata</taxon>
        <taxon>Vertebrata</taxon>
        <taxon>Euteleostomi</taxon>
        <taxon>Mammalia</taxon>
        <taxon>Eutheria</taxon>
        <taxon>Laurasiatheria</taxon>
        <taxon>Chiroptera</taxon>
        <taxon>Yinpterochiroptera</taxon>
        <taxon>Pteropodoidea</taxon>
        <taxon>Pteropodidae</taxon>
        <taxon>Pteropodinae</taxon>
        <taxon>Pteropus</taxon>
    </lineage>
</organism>
<evidence type="ECO:0000256" key="1">
    <source>
        <dbReference type="SAM" id="MobiDB-lite"/>
    </source>
</evidence>
<dbReference type="STRING" id="9402.L5KWT9"/>
<dbReference type="InParanoid" id="L5KWT9"/>
<feature type="compositionally biased region" description="Polar residues" evidence="1">
    <location>
        <begin position="23"/>
        <end position="34"/>
    </location>
</feature>
<dbReference type="AlphaFoldDB" id="L5KWT9"/>
<dbReference type="Proteomes" id="UP000010552">
    <property type="component" value="Unassembled WGS sequence"/>
</dbReference>
<keyword evidence="3" id="KW-1185">Reference proteome</keyword>
<reference evidence="3" key="1">
    <citation type="journal article" date="2013" name="Science">
        <title>Comparative analysis of bat genomes provides insight into the evolution of flight and immunity.</title>
        <authorList>
            <person name="Zhang G."/>
            <person name="Cowled C."/>
            <person name="Shi Z."/>
            <person name="Huang Z."/>
            <person name="Bishop-Lilly K.A."/>
            <person name="Fang X."/>
            <person name="Wynne J.W."/>
            <person name="Xiong Z."/>
            <person name="Baker M.L."/>
            <person name="Zhao W."/>
            <person name="Tachedjian M."/>
            <person name="Zhu Y."/>
            <person name="Zhou P."/>
            <person name="Jiang X."/>
            <person name="Ng J."/>
            <person name="Yang L."/>
            <person name="Wu L."/>
            <person name="Xiao J."/>
            <person name="Feng Y."/>
            <person name="Chen Y."/>
            <person name="Sun X."/>
            <person name="Zhang Y."/>
            <person name="Marsh G.A."/>
            <person name="Crameri G."/>
            <person name="Broder C.C."/>
            <person name="Frey K.G."/>
            <person name="Wang L.F."/>
            <person name="Wang J."/>
        </authorList>
    </citation>
    <scope>NUCLEOTIDE SEQUENCE [LARGE SCALE GENOMIC DNA]</scope>
</reference>
<feature type="compositionally biased region" description="Basic and acidic residues" evidence="1">
    <location>
        <begin position="35"/>
        <end position="44"/>
    </location>
</feature>
<feature type="region of interest" description="Disordered" evidence="1">
    <location>
        <begin position="64"/>
        <end position="91"/>
    </location>
</feature>